<dbReference type="Gene3D" id="1.20.1720.10">
    <property type="entry name" value="Multidrug resistance protein D"/>
    <property type="match status" value="1"/>
</dbReference>
<feature type="transmembrane region" description="Helical" evidence="8">
    <location>
        <begin position="209"/>
        <end position="233"/>
    </location>
</feature>
<feature type="transmembrane region" description="Helical" evidence="8">
    <location>
        <begin position="310"/>
        <end position="335"/>
    </location>
</feature>
<sequence>MPIPIVDTSKSREMTSKRGVSQNGSSTKQYGTRPPKELKVKIIGGKSFIADRNLSPLPIAICMGFVLAALQSEIALGNLSISYISDYYNLSQSTAQWVIQSYSILNASLLLLAGKLQDKFGPVTILKFGLKVYILGAALCFMNQNFIMLIFGRMIQAVGISMSSSSPYAVAGQKVKKGALTTILTLFTIVASASASIAPQIGSSLISSFSWATVYIVGPCFACVSYVLCRTFFRDHNKVKENDFDYFGTLLMIASIASVIGGLALLGMDVPTWLSIIFIIVGLVCGVFLVRYELKVPAPIIPIGIISSRFIIFPVACTIASFSSIYIPGYLITFVLRKGFNYDANQLGNFMMVSPIPMLIGGIMGGVINKKVVTRLICTISLIMSFVSVIVMSVGVYFVNIVFLLIGTLSAYFSIGMYQVCSQAFILSCTPARYVGVVSSLTKIALPLGQAIGSALAVLIHGIFYDKMAANVVLEEDLITVYMKSAGITFVFGSFVPLIATLLLWQIGVIPKERGQTGFSESAMKLAAIEKSAKDGVPGMGLGDKQIRGRIGVGKGVSEMKVVISTAPEGSSQLQANRRVGEMVDFAQDVGVRKEEEDFI</sequence>
<feature type="transmembrane region" description="Helical" evidence="8">
    <location>
        <begin position="444"/>
        <end position="465"/>
    </location>
</feature>
<dbReference type="PROSITE" id="PS50850">
    <property type="entry name" value="MFS"/>
    <property type="match status" value="1"/>
</dbReference>
<evidence type="ECO:0000256" key="4">
    <source>
        <dbReference type="ARBA" id="ARBA00022692"/>
    </source>
</evidence>
<feature type="transmembrane region" description="Helical" evidence="8">
    <location>
        <begin position="485"/>
        <end position="505"/>
    </location>
</feature>
<comment type="subcellular location">
    <subcellularLocation>
        <location evidence="1">Cell membrane</location>
        <topology evidence="1">Multi-pass membrane protein</topology>
    </subcellularLocation>
</comment>
<dbReference type="InterPro" id="IPR011701">
    <property type="entry name" value="MFS"/>
</dbReference>
<reference evidence="10" key="1">
    <citation type="submission" date="2022-03" db="EMBL/GenBank/DDBJ databases">
        <title>Draft genome sequence of Aduncisulcus paluster, a free-living microaerophilic Fornicata.</title>
        <authorList>
            <person name="Yuyama I."/>
            <person name="Kume K."/>
            <person name="Tamura T."/>
            <person name="Inagaki Y."/>
            <person name="Hashimoto T."/>
        </authorList>
    </citation>
    <scope>NUCLEOTIDE SEQUENCE</scope>
    <source>
        <strain evidence="10">NY0171</strain>
    </source>
</reference>
<feature type="transmembrane region" description="Helical" evidence="8">
    <location>
        <begin position="125"/>
        <end position="144"/>
    </location>
</feature>
<feature type="region of interest" description="Disordered" evidence="7">
    <location>
        <begin position="1"/>
        <end position="33"/>
    </location>
</feature>
<dbReference type="PANTHER" id="PTHR42718:SF46">
    <property type="entry name" value="BLR6921 PROTEIN"/>
    <property type="match status" value="1"/>
</dbReference>
<keyword evidence="2" id="KW-0813">Transport</keyword>
<evidence type="ECO:0000256" key="8">
    <source>
        <dbReference type="SAM" id="Phobius"/>
    </source>
</evidence>
<feature type="transmembrane region" description="Helical" evidence="8">
    <location>
        <begin position="245"/>
        <end position="266"/>
    </location>
</feature>
<evidence type="ECO:0000259" key="9">
    <source>
        <dbReference type="PROSITE" id="PS50850"/>
    </source>
</evidence>
<evidence type="ECO:0000256" key="1">
    <source>
        <dbReference type="ARBA" id="ARBA00004651"/>
    </source>
</evidence>
<feature type="compositionally biased region" description="Polar residues" evidence="7">
    <location>
        <begin position="18"/>
        <end position="30"/>
    </location>
</feature>
<evidence type="ECO:0000256" key="6">
    <source>
        <dbReference type="ARBA" id="ARBA00023136"/>
    </source>
</evidence>
<feature type="transmembrane region" description="Helical" evidence="8">
    <location>
        <begin position="412"/>
        <end position="432"/>
    </location>
</feature>
<dbReference type="PANTHER" id="PTHR42718">
    <property type="entry name" value="MAJOR FACILITATOR SUPERFAMILY MULTIDRUG TRANSPORTER MFSC"/>
    <property type="match status" value="1"/>
</dbReference>
<evidence type="ECO:0000256" key="5">
    <source>
        <dbReference type="ARBA" id="ARBA00022989"/>
    </source>
</evidence>
<feature type="transmembrane region" description="Helical" evidence="8">
    <location>
        <begin position="347"/>
        <end position="368"/>
    </location>
</feature>
<keyword evidence="3" id="KW-1003">Cell membrane</keyword>
<name>A0ABQ5KLZ1_9EUKA</name>
<evidence type="ECO:0000256" key="7">
    <source>
        <dbReference type="SAM" id="MobiDB-lite"/>
    </source>
</evidence>
<protein>
    <submittedName>
        <fullName evidence="10">Major facilitator superfamily like protein</fullName>
    </submittedName>
</protein>
<organism evidence="10 11">
    <name type="scientific">Aduncisulcus paluster</name>
    <dbReference type="NCBI Taxonomy" id="2918883"/>
    <lineage>
        <taxon>Eukaryota</taxon>
        <taxon>Metamonada</taxon>
        <taxon>Carpediemonas-like organisms</taxon>
        <taxon>Aduncisulcus</taxon>
    </lineage>
</organism>
<comment type="caution">
    <text evidence="10">The sequence shown here is derived from an EMBL/GenBank/DDBJ whole genome shotgun (WGS) entry which is preliminary data.</text>
</comment>
<keyword evidence="5 8" id="KW-1133">Transmembrane helix</keyword>
<dbReference type="Pfam" id="PF07690">
    <property type="entry name" value="MFS_1"/>
    <property type="match status" value="1"/>
</dbReference>
<dbReference type="Proteomes" id="UP001057375">
    <property type="component" value="Unassembled WGS sequence"/>
</dbReference>
<feature type="transmembrane region" description="Helical" evidence="8">
    <location>
        <begin position="178"/>
        <end position="197"/>
    </location>
</feature>
<dbReference type="InterPro" id="IPR020846">
    <property type="entry name" value="MFS_dom"/>
</dbReference>
<evidence type="ECO:0000256" key="2">
    <source>
        <dbReference type="ARBA" id="ARBA00022448"/>
    </source>
</evidence>
<evidence type="ECO:0000313" key="10">
    <source>
        <dbReference type="EMBL" id="GKT33529.1"/>
    </source>
</evidence>
<proteinExistence type="predicted"/>
<dbReference type="EMBL" id="BQXS01010302">
    <property type="protein sequence ID" value="GKT33529.1"/>
    <property type="molecule type" value="Genomic_DNA"/>
</dbReference>
<evidence type="ECO:0000313" key="11">
    <source>
        <dbReference type="Proteomes" id="UP001057375"/>
    </source>
</evidence>
<keyword evidence="4 8" id="KW-0812">Transmembrane</keyword>
<dbReference type="InterPro" id="IPR036259">
    <property type="entry name" value="MFS_trans_sf"/>
</dbReference>
<keyword evidence="11" id="KW-1185">Reference proteome</keyword>
<keyword evidence="6 8" id="KW-0472">Membrane</keyword>
<dbReference type="SUPFAM" id="SSF103473">
    <property type="entry name" value="MFS general substrate transporter"/>
    <property type="match status" value="1"/>
</dbReference>
<feature type="domain" description="Major facilitator superfamily (MFS) profile" evidence="9">
    <location>
        <begin position="57"/>
        <end position="514"/>
    </location>
</feature>
<accession>A0ABQ5KLZ1</accession>
<evidence type="ECO:0000256" key="3">
    <source>
        <dbReference type="ARBA" id="ARBA00022475"/>
    </source>
</evidence>
<dbReference type="Gene3D" id="1.20.1250.20">
    <property type="entry name" value="MFS general substrate transporter like domains"/>
    <property type="match status" value="1"/>
</dbReference>
<gene>
    <name evidence="10" type="ORF">ADUPG1_007405</name>
</gene>
<feature type="transmembrane region" description="Helical" evidence="8">
    <location>
        <begin position="272"/>
        <end position="290"/>
    </location>
</feature>
<feature type="transmembrane region" description="Helical" evidence="8">
    <location>
        <begin position="380"/>
        <end position="406"/>
    </location>
</feature>